<organism evidence="2 3">
    <name type="scientific">Sipha flava</name>
    <name type="common">yellow sugarcane aphid</name>
    <dbReference type="NCBI Taxonomy" id="143950"/>
    <lineage>
        <taxon>Eukaryota</taxon>
        <taxon>Metazoa</taxon>
        <taxon>Ecdysozoa</taxon>
        <taxon>Arthropoda</taxon>
        <taxon>Hexapoda</taxon>
        <taxon>Insecta</taxon>
        <taxon>Pterygota</taxon>
        <taxon>Neoptera</taxon>
        <taxon>Paraneoptera</taxon>
        <taxon>Hemiptera</taxon>
        <taxon>Sternorrhyncha</taxon>
        <taxon>Aphidomorpha</taxon>
        <taxon>Aphidoidea</taxon>
        <taxon>Aphididae</taxon>
        <taxon>Sipha</taxon>
    </lineage>
</organism>
<name>A0A8B8GNN9_9HEMI</name>
<keyword evidence="1" id="KW-0812">Transmembrane</keyword>
<accession>A0A8B8GNN9</accession>
<proteinExistence type="predicted"/>
<evidence type="ECO:0000313" key="3">
    <source>
        <dbReference type="RefSeq" id="XP_025424879.1"/>
    </source>
</evidence>
<keyword evidence="1" id="KW-1133">Transmembrane helix</keyword>
<feature type="transmembrane region" description="Helical" evidence="1">
    <location>
        <begin position="59"/>
        <end position="84"/>
    </location>
</feature>
<dbReference type="AlphaFoldDB" id="A0A8B8GNN9"/>
<protein>
    <submittedName>
        <fullName evidence="3">Uncharacterized protein LOC112693848</fullName>
    </submittedName>
</protein>
<sequence length="199" mass="23713">MNRKYVPVDQIKVLGFSEHPDGRANPYEEHRSTEYQSKYHRRAYYPFCRRAYSRRAYPFVYRCALISLAVWSTVVFVVTCYVVNRVVAACRRCGRVQWRERNITLIVAVGRTRFCTFKMKTLVDTEISKLERQRIVKMMKYLPTIQKRSYTNPFDSLYNTVAKKIMEKPKSHKEIVPEKKVKNIRMTEYQAVYEGKNVL</sequence>
<dbReference type="RefSeq" id="XP_025424879.1">
    <property type="nucleotide sequence ID" value="XM_025569094.1"/>
</dbReference>
<reference evidence="3" key="1">
    <citation type="submission" date="2025-08" db="UniProtKB">
        <authorList>
            <consortium name="RefSeq"/>
        </authorList>
    </citation>
    <scope>IDENTIFICATION</scope>
    <source>
        <tissue evidence="3">Whole body</tissue>
    </source>
</reference>
<keyword evidence="1" id="KW-0472">Membrane</keyword>
<dbReference type="GeneID" id="112693848"/>
<evidence type="ECO:0000313" key="2">
    <source>
        <dbReference type="Proteomes" id="UP000694846"/>
    </source>
</evidence>
<dbReference type="Proteomes" id="UP000694846">
    <property type="component" value="Unplaced"/>
</dbReference>
<gene>
    <name evidence="3" type="primary">LOC112693848</name>
</gene>
<evidence type="ECO:0000256" key="1">
    <source>
        <dbReference type="SAM" id="Phobius"/>
    </source>
</evidence>
<keyword evidence="2" id="KW-1185">Reference proteome</keyword>